<protein>
    <recommendedName>
        <fullName evidence="3">Transcription elongation factor SPT4</fullName>
    </recommendedName>
    <alternativeName>
        <fullName evidence="6">Chromatin elongation factor SPT4</fullName>
    </alternativeName>
</protein>
<evidence type="ECO:0000313" key="9">
    <source>
        <dbReference type="EMBL" id="TPX36884.1"/>
    </source>
</evidence>
<evidence type="ECO:0000256" key="2">
    <source>
        <dbReference type="ARBA" id="ARBA00010464"/>
    </source>
</evidence>
<dbReference type="GO" id="GO:0000993">
    <property type="term" value="F:RNA polymerase II complex binding"/>
    <property type="evidence" value="ECO:0007669"/>
    <property type="project" value="TreeGrafter"/>
</dbReference>
<gene>
    <name evidence="9" type="ORF">SeLEV6574_g07971</name>
    <name evidence="10" type="ORF">SeMB42_g02473</name>
</gene>
<comment type="caution">
    <text evidence="9">The sequence shown here is derived from an EMBL/GenBank/DDBJ whole genome shotgun (WGS) entry which is preliminary data.</text>
</comment>
<feature type="compositionally biased region" description="Polar residues" evidence="7">
    <location>
        <begin position="33"/>
        <end position="45"/>
    </location>
</feature>
<dbReference type="PANTHER" id="PTHR12882">
    <property type="entry name" value="SUPPRESSOR OF TY 4"/>
    <property type="match status" value="1"/>
</dbReference>
<dbReference type="InterPro" id="IPR009287">
    <property type="entry name" value="Spt4"/>
</dbReference>
<dbReference type="GO" id="GO:0140673">
    <property type="term" value="P:transcription elongation-coupled chromatin remodeling"/>
    <property type="evidence" value="ECO:0007669"/>
    <property type="project" value="InterPro"/>
</dbReference>
<evidence type="ECO:0000256" key="3">
    <source>
        <dbReference type="ARBA" id="ARBA00020182"/>
    </source>
</evidence>
<evidence type="ECO:0000256" key="7">
    <source>
        <dbReference type="SAM" id="MobiDB-lite"/>
    </source>
</evidence>
<evidence type="ECO:0000313" key="10">
    <source>
        <dbReference type="EMBL" id="TPX49784.1"/>
    </source>
</evidence>
<dbReference type="InterPro" id="IPR029040">
    <property type="entry name" value="RPABC4/Spt4"/>
</dbReference>
<organism evidence="9 12">
    <name type="scientific">Synchytrium endobioticum</name>
    <dbReference type="NCBI Taxonomy" id="286115"/>
    <lineage>
        <taxon>Eukaryota</taxon>
        <taxon>Fungi</taxon>
        <taxon>Fungi incertae sedis</taxon>
        <taxon>Chytridiomycota</taxon>
        <taxon>Chytridiomycota incertae sedis</taxon>
        <taxon>Chytridiomycetes</taxon>
        <taxon>Synchytriales</taxon>
        <taxon>Synchytriaceae</taxon>
        <taxon>Synchytrium</taxon>
    </lineage>
</organism>
<sequence length="183" mass="20283">MSYDDADDMMDLERGDYGEDAAAYPTRRHTRSRGSSPGAHSNASSPGRRGHLSNPRTGRLAAPLITSTPAALPSDKRGLRACLLCSIIQKERDFRRFGCPNCDEILQIKGSAERVEECTSSRYEGIIAMMNPERSWVAKWQRVDKFVKGLYAIKVIGVLPAGVIDEIEEAGVHYRRRDGTALD</sequence>
<dbReference type="PANTHER" id="PTHR12882:SF1">
    <property type="entry name" value="TRANSCRIPTION ELONGATION FACTOR SPT4"/>
    <property type="match status" value="1"/>
</dbReference>
<dbReference type="AlphaFoldDB" id="A0A507CG20"/>
<reference evidence="11 12" key="1">
    <citation type="journal article" date="2019" name="Sci. Rep.">
        <title>Comparative genomics of chytrid fungi reveal insights into the obligate biotrophic and pathogenic lifestyle of Synchytrium endobioticum.</title>
        <authorList>
            <person name="van de Vossenberg B.T.L.H."/>
            <person name="Warris S."/>
            <person name="Nguyen H.D.T."/>
            <person name="van Gent-Pelzer M.P.E."/>
            <person name="Joly D.L."/>
            <person name="van de Geest H.C."/>
            <person name="Bonants P.J.M."/>
            <person name="Smith D.S."/>
            <person name="Levesque C.A."/>
            <person name="van der Lee T.A.J."/>
        </authorList>
    </citation>
    <scope>NUCLEOTIDE SEQUENCE [LARGE SCALE GENOMIC DNA]</scope>
    <source>
        <strain evidence="9 12">LEV6574</strain>
        <strain evidence="10 11">MB42</strain>
    </source>
</reference>
<evidence type="ECO:0000313" key="12">
    <source>
        <dbReference type="Proteomes" id="UP000320475"/>
    </source>
</evidence>
<dbReference type="InterPro" id="IPR022800">
    <property type="entry name" value="Spt4/RpoE2_Znf"/>
</dbReference>
<evidence type="ECO:0000259" key="8">
    <source>
        <dbReference type="SMART" id="SM01389"/>
    </source>
</evidence>
<evidence type="ECO:0000256" key="5">
    <source>
        <dbReference type="ARBA" id="ARBA00023242"/>
    </source>
</evidence>
<dbReference type="SMART" id="SM01389">
    <property type="entry name" value="Spt4"/>
    <property type="match status" value="1"/>
</dbReference>
<evidence type="ECO:0000313" key="11">
    <source>
        <dbReference type="Proteomes" id="UP000317494"/>
    </source>
</evidence>
<dbReference type="Proteomes" id="UP000320475">
    <property type="component" value="Unassembled WGS sequence"/>
</dbReference>
<dbReference type="OrthoDB" id="248751at2759"/>
<feature type="region of interest" description="Disordered" evidence="7">
    <location>
        <begin position="1"/>
        <end position="57"/>
    </location>
</feature>
<evidence type="ECO:0000256" key="6">
    <source>
        <dbReference type="ARBA" id="ARBA00029869"/>
    </source>
</evidence>
<dbReference type="SUPFAM" id="SSF63393">
    <property type="entry name" value="RNA polymerase subunits"/>
    <property type="match status" value="1"/>
</dbReference>
<dbReference type="GO" id="GO:0032044">
    <property type="term" value="C:DSIF complex"/>
    <property type="evidence" value="ECO:0007669"/>
    <property type="project" value="TreeGrafter"/>
</dbReference>
<accession>A0A507CG20</accession>
<dbReference type="EMBL" id="QEAN01000077">
    <property type="protein sequence ID" value="TPX49784.1"/>
    <property type="molecule type" value="Genomic_DNA"/>
</dbReference>
<proteinExistence type="inferred from homology"/>
<evidence type="ECO:0000256" key="1">
    <source>
        <dbReference type="ARBA" id="ARBA00004123"/>
    </source>
</evidence>
<dbReference type="VEuPathDB" id="FungiDB:SeMB42_g02473"/>
<name>A0A507CG20_9FUNG</name>
<keyword evidence="5" id="KW-0539">Nucleus</keyword>
<dbReference type="EMBL" id="QEAM01000668">
    <property type="protein sequence ID" value="TPX36884.1"/>
    <property type="molecule type" value="Genomic_DNA"/>
</dbReference>
<dbReference type="STRING" id="286115.A0A507CG20"/>
<dbReference type="CDD" id="cd07973">
    <property type="entry name" value="Spt4"/>
    <property type="match status" value="1"/>
</dbReference>
<dbReference type="GO" id="GO:0008270">
    <property type="term" value="F:zinc ion binding"/>
    <property type="evidence" value="ECO:0007669"/>
    <property type="project" value="InterPro"/>
</dbReference>
<dbReference type="GO" id="GO:0006355">
    <property type="term" value="P:regulation of DNA-templated transcription"/>
    <property type="evidence" value="ECO:0007669"/>
    <property type="project" value="InterPro"/>
</dbReference>
<comment type="subcellular location">
    <subcellularLocation>
        <location evidence="1">Nucleus</location>
    </subcellularLocation>
</comment>
<dbReference type="Gene3D" id="3.30.40.210">
    <property type="match status" value="1"/>
</dbReference>
<dbReference type="Proteomes" id="UP000317494">
    <property type="component" value="Unassembled WGS sequence"/>
</dbReference>
<dbReference type="Pfam" id="PF06093">
    <property type="entry name" value="Spt4"/>
    <property type="match status" value="1"/>
</dbReference>
<keyword evidence="11" id="KW-1185">Reference proteome</keyword>
<keyword evidence="4" id="KW-0804">Transcription</keyword>
<feature type="domain" description="Spt4/RpoE2 zinc finger" evidence="8">
    <location>
        <begin position="79"/>
        <end position="156"/>
    </location>
</feature>
<comment type="similarity">
    <text evidence="2">Belongs to the SPT4 family.</text>
</comment>
<dbReference type="InterPro" id="IPR038510">
    <property type="entry name" value="Spt4_sf"/>
</dbReference>
<evidence type="ECO:0000256" key="4">
    <source>
        <dbReference type="ARBA" id="ARBA00023163"/>
    </source>
</evidence>
<feature type="compositionally biased region" description="Acidic residues" evidence="7">
    <location>
        <begin position="1"/>
        <end position="10"/>
    </location>
</feature>